<keyword evidence="1" id="KW-0812">Transmembrane</keyword>
<reference evidence="3" key="1">
    <citation type="journal article" date="2018" name="Nat. Plants">
        <title>Whole-genome landscape of Medicago truncatula symbiotic genes.</title>
        <authorList>
            <person name="Pecrix Y."/>
            <person name="Staton S.E."/>
            <person name="Sallet E."/>
            <person name="Lelandais-Briere C."/>
            <person name="Moreau S."/>
            <person name="Carrere S."/>
            <person name="Blein T."/>
            <person name="Jardinaud M.F."/>
            <person name="Latrasse D."/>
            <person name="Zouine M."/>
            <person name="Zahm M."/>
            <person name="Kreplak J."/>
            <person name="Mayjonade B."/>
            <person name="Satge C."/>
            <person name="Perez M."/>
            <person name="Cauet S."/>
            <person name="Marande W."/>
            <person name="Chantry-Darmon C."/>
            <person name="Lopez-Roques C."/>
            <person name="Bouchez O."/>
            <person name="Berard A."/>
            <person name="Debelle F."/>
            <person name="Munos S."/>
            <person name="Bendahmane A."/>
            <person name="Berges H."/>
            <person name="Niebel A."/>
            <person name="Buitink J."/>
            <person name="Frugier F."/>
            <person name="Benhamed M."/>
            <person name="Crespi M."/>
            <person name="Gouzy J."/>
            <person name="Gamas P."/>
        </authorList>
    </citation>
    <scope>NUCLEOTIDE SEQUENCE [LARGE SCALE GENOMIC DNA]</scope>
    <source>
        <strain evidence="3">cv. Jemalong A17</strain>
    </source>
</reference>
<evidence type="ECO:0008006" key="4">
    <source>
        <dbReference type="Google" id="ProtNLM"/>
    </source>
</evidence>
<evidence type="ECO:0000256" key="1">
    <source>
        <dbReference type="SAM" id="Phobius"/>
    </source>
</evidence>
<feature type="transmembrane region" description="Helical" evidence="1">
    <location>
        <begin position="57"/>
        <end position="80"/>
    </location>
</feature>
<gene>
    <name evidence="2" type="ORF">MtrunA17_Chr1g0172911</name>
</gene>
<dbReference type="Proteomes" id="UP000265566">
    <property type="component" value="Chromosome 1"/>
</dbReference>
<evidence type="ECO:0000313" key="3">
    <source>
        <dbReference type="Proteomes" id="UP000265566"/>
    </source>
</evidence>
<evidence type="ECO:0000313" key="2">
    <source>
        <dbReference type="EMBL" id="RHN79071.1"/>
    </source>
</evidence>
<keyword evidence="1" id="KW-0472">Membrane</keyword>
<keyword evidence="1" id="KW-1133">Transmembrane helix</keyword>
<organism evidence="2 3">
    <name type="scientific">Medicago truncatula</name>
    <name type="common">Barrel medic</name>
    <name type="synonym">Medicago tribuloides</name>
    <dbReference type="NCBI Taxonomy" id="3880"/>
    <lineage>
        <taxon>Eukaryota</taxon>
        <taxon>Viridiplantae</taxon>
        <taxon>Streptophyta</taxon>
        <taxon>Embryophyta</taxon>
        <taxon>Tracheophyta</taxon>
        <taxon>Spermatophyta</taxon>
        <taxon>Magnoliopsida</taxon>
        <taxon>eudicotyledons</taxon>
        <taxon>Gunneridae</taxon>
        <taxon>Pentapetalae</taxon>
        <taxon>rosids</taxon>
        <taxon>fabids</taxon>
        <taxon>Fabales</taxon>
        <taxon>Fabaceae</taxon>
        <taxon>Papilionoideae</taxon>
        <taxon>50 kb inversion clade</taxon>
        <taxon>NPAAA clade</taxon>
        <taxon>Hologalegina</taxon>
        <taxon>IRL clade</taxon>
        <taxon>Trifolieae</taxon>
        <taxon>Medicago</taxon>
    </lineage>
</organism>
<sequence>MANDLISGGACNRIKEGVYKNNGYLMVSCNGGLNQMRAALSGWNMCLVFAGVYKNNGYLMVLLICDMVAIARYLNVMLIVPELNRTDVRLTNNSQSLEIQKLCCRVNFSALRFTPQIEELGIKVINHLRL</sequence>
<dbReference type="Gramene" id="rna2767">
    <property type="protein sequence ID" value="RHN79071.1"/>
    <property type="gene ID" value="gene2767"/>
</dbReference>
<accession>A0A396JQT5</accession>
<proteinExistence type="predicted"/>
<name>A0A396JQT5_MEDTR</name>
<protein>
    <recommendedName>
        <fullName evidence="4">O-fucosyltransferase family protein</fullName>
    </recommendedName>
</protein>
<dbReference type="AlphaFoldDB" id="A0A396JQT5"/>
<dbReference type="PANTHER" id="PTHR31741:SF3">
    <property type="entry name" value="O-FUCOSYLTRANSFERASE FAMILY PROTEIN"/>
    <property type="match status" value="1"/>
</dbReference>
<dbReference type="PANTHER" id="PTHR31741">
    <property type="entry name" value="OS02G0726500 PROTEIN-RELATED"/>
    <property type="match status" value="1"/>
</dbReference>
<dbReference type="EMBL" id="PSQE01000001">
    <property type="protein sequence ID" value="RHN79071.1"/>
    <property type="molecule type" value="Genomic_DNA"/>
</dbReference>
<comment type="caution">
    <text evidence="2">The sequence shown here is derived from an EMBL/GenBank/DDBJ whole genome shotgun (WGS) entry which is preliminary data.</text>
</comment>